<evidence type="ECO:0000256" key="2">
    <source>
        <dbReference type="ARBA" id="ARBA00022884"/>
    </source>
</evidence>
<dbReference type="CDD" id="cd00495">
    <property type="entry name" value="Ribosomal_L25_TL5_CTC"/>
    <property type="match status" value="1"/>
</dbReference>
<feature type="domain" description="Large ribosomal subunit protein bL25 beta" evidence="8">
    <location>
        <begin position="102"/>
        <end position="193"/>
    </location>
</feature>
<dbReference type="PANTHER" id="PTHR33284">
    <property type="entry name" value="RIBOSOMAL PROTEIN L25/GLN-TRNA SYNTHETASE, ANTI-CODON-BINDING DOMAIN-CONTAINING PROTEIN"/>
    <property type="match status" value="1"/>
</dbReference>
<dbReference type="InterPro" id="IPR020930">
    <property type="entry name" value="Ribosomal_uL5_bac-type"/>
</dbReference>
<comment type="similarity">
    <text evidence="5">Belongs to the bacterial ribosomal protein bL25 family. CTC subfamily.</text>
</comment>
<gene>
    <name evidence="5" type="primary">rplY</name>
    <name evidence="5" type="synonym">ctc</name>
    <name evidence="9" type="ORF">EV699_110180</name>
</gene>
<dbReference type="GO" id="GO:0006412">
    <property type="term" value="P:translation"/>
    <property type="evidence" value="ECO:0007669"/>
    <property type="project" value="UniProtKB-UniRule"/>
</dbReference>
<feature type="region of interest" description="Disordered" evidence="6">
    <location>
        <begin position="1"/>
        <end position="22"/>
    </location>
</feature>
<dbReference type="InterPro" id="IPR029751">
    <property type="entry name" value="Ribosomal_L25_dom"/>
</dbReference>
<evidence type="ECO:0000256" key="5">
    <source>
        <dbReference type="HAMAP-Rule" id="MF_01334"/>
    </source>
</evidence>
<evidence type="ECO:0000259" key="7">
    <source>
        <dbReference type="Pfam" id="PF01386"/>
    </source>
</evidence>
<reference evidence="9 10" key="1">
    <citation type="submission" date="2019-03" db="EMBL/GenBank/DDBJ databases">
        <title>Genomic Encyclopedia of Type Strains, Phase IV (KMG-IV): sequencing the most valuable type-strain genomes for metagenomic binning, comparative biology and taxonomic classification.</title>
        <authorList>
            <person name="Goeker M."/>
        </authorList>
    </citation>
    <scope>NUCLEOTIDE SEQUENCE [LARGE SCALE GENOMIC DNA]</scope>
    <source>
        <strain evidence="9 10">DSM 25287</strain>
    </source>
</reference>
<evidence type="ECO:0000313" key="9">
    <source>
        <dbReference type="EMBL" id="TCO81153.1"/>
    </source>
</evidence>
<dbReference type="Pfam" id="PF01386">
    <property type="entry name" value="Ribosomal_L25p"/>
    <property type="match status" value="1"/>
</dbReference>
<evidence type="ECO:0000313" key="10">
    <source>
        <dbReference type="Proteomes" id="UP000295765"/>
    </source>
</evidence>
<feature type="domain" description="Large ribosomal subunit protein bL25 L25" evidence="7">
    <location>
        <begin position="7"/>
        <end position="94"/>
    </location>
</feature>
<keyword evidence="4 5" id="KW-0687">Ribonucleoprotein</keyword>
<organism evidence="9 10">
    <name type="scientific">Plasticicumulans lactativorans</name>
    <dbReference type="NCBI Taxonomy" id="1133106"/>
    <lineage>
        <taxon>Bacteria</taxon>
        <taxon>Pseudomonadati</taxon>
        <taxon>Pseudomonadota</taxon>
        <taxon>Gammaproteobacteria</taxon>
        <taxon>Candidatus Competibacteraceae</taxon>
        <taxon>Plasticicumulans</taxon>
    </lineage>
</organism>
<comment type="function">
    <text evidence="5">This is one of the proteins that binds to the 5S RNA in the ribosome where it forms part of the central protuberance.</text>
</comment>
<dbReference type="InterPro" id="IPR037121">
    <property type="entry name" value="Ribosomal_bL25_C"/>
</dbReference>
<dbReference type="Gene3D" id="2.40.240.10">
    <property type="entry name" value="Ribosomal Protein L25, Chain P"/>
    <property type="match status" value="1"/>
</dbReference>
<evidence type="ECO:0000256" key="3">
    <source>
        <dbReference type="ARBA" id="ARBA00022980"/>
    </source>
</evidence>
<dbReference type="Gene3D" id="2.170.120.20">
    <property type="entry name" value="Ribosomal protein L25, beta domain"/>
    <property type="match status" value="1"/>
</dbReference>
<dbReference type="NCBIfam" id="NF004128">
    <property type="entry name" value="PRK05618.1-2"/>
    <property type="match status" value="1"/>
</dbReference>
<evidence type="ECO:0000256" key="4">
    <source>
        <dbReference type="ARBA" id="ARBA00023274"/>
    </source>
</evidence>
<dbReference type="RefSeq" id="WP_132542433.1">
    <property type="nucleotide sequence ID" value="NZ_SLWY01000010.1"/>
</dbReference>
<dbReference type="GO" id="GO:0008097">
    <property type="term" value="F:5S rRNA binding"/>
    <property type="evidence" value="ECO:0007669"/>
    <property type="project" value="InterPro"/>
</dbReference>
<evidence type="ECO:0000259" key="8">
    <source>
        <dbReference type="Pfam" id="PF14693"/>
    </source>
</evidence>
<dbReference type="SUPFAM" id="SSF50715">
    <property type="entry name" value="Ribosomal protein L25-like"/>
    <property type="match status" value="1"/>
</dbReference>
<dbReference type="HAMAP" id="MF_01334">
    <property type="entry name" value="Ribosomal_bL25_CTC"/>
    <property type="match status" value="1"/>
</dbReference>
<keyword evidence="10" id="KW-1185">Reference proteome</keyword>
<dbReference type="GO" id="GO:0003735">
    <property type="term" value="F:structural constituent of ribosome"/>
    <property type="evidence" value="ECO:0007669"/>
    <property type="project" value="InterPro"/>
</dbReference>
<dbReference type="PANTHER" id="PTHR33284:SF1">
    <property type="entry name" value="RIBOSOMAL PROTEIN L25_GLN-TRNA SYNTHETASE, ANTI-CODON-BINDING DOMAIN-CONTAINING PROTEIN"/>
    <property type="match status" value="1"/>
</dbReference>
<dbReference type="NCBIfam" id="NF004612">
    <property type="entry name" value="PRK05943.1"/>
    <property type="match status" value="1"/>
</dbReference>
<name>A0A4R2L412_9GAMM</name>
<accession>A0A4R2L412</accession>
<keyword evidence="3 5" id="KW-0689">Ribosomal protein</keyword>
<dbReference type="NCBIfam" id="NF004130">
    <property type="entry name" value="PRK05618.1-5"/>
    <property type="match status" value="1"/>
</dbReference>
<dbReference type="InterPro" id="IPR020055">
    <property type="entry name" value="Ribosomal_bL25_short"/>
</dbReference>
<proteinExistence type="inferred from homology"/>
<dbReference type="InterPro" id="IPR011035">
    <property type="entry name" value="Ribosomal_bL25/Gln-tRNA_synth"/>
</dbReference>
<protein>
    <recommendedName>
        <fullName evidence="5">Large ribosomal subunit protein bL25</fullName>
    </recommendedName>
    <alternativeName>
        <fullName evidence="5">General stress protein CTC</fullName>
    </alternativeName>
</protein>
<dbReference type="OrthoDB" id="9806411at2"/>
<sequence>MSAEFELTALPRDEQGKGASRRLRREGRVPAVIYGAGQAPEVVSLEHRELSHNLEHEAFYSHVLKIKLGERVETAILRDLQRHPYKPVILHVDLQRVAADQKIHVHVPLHFVNEESSVGVKQQGGAVSHHLIEVDVACLPGQLPEFIAVDLAGLEVGQSLHLSDLVLPEGIELTALTHGTHADQVVVSIHAARGGAEEEGAASA</sequence>
<dbReference type="InterPro" id="IPR020056">
    <property type="entry name" value="Rbsml_bL25/Gln-tRNA_synth_N"/>
</dbReference>
<dbReference type="HAMAP" id="MF_01336">
    <property type="entry name" value="Ribosomal_bL25"/>
    <property type="match status" value="1"/>
</dbReference>
<dbReference type="Proteomes" id="UP000295765">
    <property type="component" value="Unassembled WGS sequence"/>
</dbReference>
<dbReference type="InterPro" id="IPR020057">
    <property type="entry name" value="Ribosomal_bL25_b-dom"/>
</dbReference>
<keyword evidence="1 5" id="KW-0699">rRNA-binding</keyword>
<dbReference type="GO" id="GO:0022625">
    <property type="term" value="C:cytosolic large ribosomal subunit"/>
    <property type="evidence" value="ECO:0007669"/>
    <property type="project" value="TreeGrafter"/>
</dbReference>
<keyword evidence="2 5" id="KW-0694">RNA-binding</keyword>
<dbReference type="AlphaFoldDB" id="A0A4R2L412"/>
<evidence type="ECO:0000256" key="1">
    <source>
        <dbReference type="ARBA" id="ARBA00022730"/>
    </source>
</evidence>
<comment type="caution">
    <text evidence="9">The sequence shown here is derived from an EMBL/GenBank/DDBJ whole genome shotgun (WGS) entry which is preliminary data.</text>
</comment>
<dbReference type="NCBIfam" id="TIGR00731">
    <property type="entry name" value="bL25_bact_ctc"/>
    <property type="match status" value="1"/>
</dbReference>
<dbReference type="InterPro" id="IPR001021">
    <property type="entry name" value="Ribosomal_bL25_long"/>
</dbReference>
<evidence type="ECO:0000256" key="6">
    <source>
        <dbReference type="SAM" id="MobiDB-lite"/>
    </source>
</evidence>
<dbReference type="EMBL" id="SLWY01000010">
    <property type="protein sequence ID" value="TCO81153.1"/>
    <property type="molecule type" value="Genomic_DNA"/>
</dbReference>
<comment type="subunit">
    <text evidence="5">Part of the 50S ribosomal subunit; part of the 5S rRNA/L5/L18/L25 subcomplex. Contacts the 5S rRNA. Binds to the 5S rRNA independently of L5 and L18.</text>
</comment>
<dbReference type="Pfam" id="PF14693">
    <property type="entry name" value="Ribosomal_TL5_C"/>
    <property type="match status" value="1"/>
</dbReference>